<evidence type="ECO:0000313" key="3">
    <source>
        <dbReference type="Proteomes" id="UP000281553"/>
    </source>
</evidence>
<dbReference type="SUPFAM" id="SSF75399">
    <property type="entry name" value="Plakin repeat"/>
    <property type="match status" value="2"/>
</dbReference>
<accession>A0A3P6VB87</accession>
<dbReference type="AlphaFoldDB" id="A0A3P6VB87"/>
<reference evidence="2 3" key="1">
    <citation type="submission" date="2018-11" db="EMBL/GenBank/DDBJ databases">
        <authorList>
            <consortium name="Pathogen Informatics"/>
        </authorList>
    </citation>
    <scope>NUCLEOTIDE SEQUENCE [LARGE SCALE GENOMIC DNA]</scope>
</reference>
<dbReference type="OrthoDB" id="6268792at2759"/>
<protein>
    <submittedName>
        <fullName evidence="2">Uncharacterized protein</fullName>
    </submittedName>
</protein>
<sequence>MPEPITFSVCASQTPMEKYAQRMTSAVLDDSVLPETLVESFDSFALSVKNRAVQCELLTLPPDVLDSRSSFEFVDSTVCETRYAFSASHSVACQATRPSLLSFLEFDKSSGFADVSLLSEYFTSSDVIREFFFTISDDHELSEYLSSMGVGRLNVERYSCLVDRGFIAEFSSQAVPDSITAADVCTQWPGEIVEREEFNETLYVVDSFSSDDEDLYGRRLHRGQISEAACQVQSDVVSPELGAETGMQQESLLFSDYHQLDFTSETKSIRQITTYDIAQCQTPKAAVSESTLYLEDIIRTESTRASQTIDDVEQMRIKYKRTDEEDRYRPCLHDLDVTTYFFDEDILEEEYRLRLQHSSPAMMSSLPADRMDVHIRQQVLDYELCQMVSHLDCRRWNDIREVASPITGLFAPVNIAIRRGWIQMGNRNEYIDPSTGHHIPLETALAQGRLRMANTRSASTRGPTEPSLMFIERESYSWYRAEATHVVNTRTHEKLTISQARSEGLIKQEEDESVWIQDTRNSRWLSVDEAVASEILFVENMQKIEYNEEVEHFEHTESTVRAYHVDAIKPGGEPCEWLRTDDAVRLGFFNPQTARQAGWIQMRPELNARRWVPLTRPGTSNANRRLIASTIKPIYSDCETIQTEMAYHYEFSSHRESQYMSTQHNHHQHASEIGYYQTNGLEHEYEELDYEGYHESQYYQSLQHIQPPEVSRVLTREFDYHESSETTETVQTFASRRDRCD</sequence>
<dbReference type="Proteomes" id="UP000281553">
    <property type="component" value="Unassembled WGS sequence"/>
</dbReference>
<evidence type="ECO:0000313" key="2">
    <source>
        <dbReference type="EMBL" id="VDK87104.1"/>
    </source>
</evidence>
<dbReference type="Gene3D" id="3.90.1290.10">
    <property type="entry name" value="Plakin repeat"/>
    <property type="match status" value="1"/>
</dbReference>
<dbReference type="InterPro" id="IPR035915">
    <property type="entry name" value="Plakin_repeat_sf"/>
</dbReference>
<evidence type="ECO:0000256" key="1">
    <source>
        <dbReference type="SAM" id="MobiDB-lite"/>
    </source>
</evidence>
<keyword evidence="3" id="KW-1185">Reference proteome</keyword>
<gene>
    <name evidence="2" type="ORF">DILT_LOCUS3966</name>
</gene>
<dbReference type="EMBL" id="UYRU01044585">
    <property type="protein sequence ID" value="VDK87104.1"/>
    <property type="molecule type" value="Genomic_DNA"/>
</dbReference>
<name>A0A3P6VB87_DIBLA</name>
<proteinExistence type="predicted"/>
<feature type="region of interest" description="Disordered" evidence="1">
    <location>
        <begin position="722"/>
        <end position="741"/>
    </location>
</feature>
<organism evidence="2 3">
    <name type="scientific">Dibothriocephalus latus</name>
    <name type="common">Fish tapeworm</name>
    <name type="synonym">Diphyllobothrium latum</name>
    <dbReference type="NCBI Taxonomy" id="60516"/>
    <lineage>
        <taxon>Eukaryota</taxon>
        <taxon>Metazoa</taxon>
        <taxon>Spiralia</taxon>
        <taxon>Lophotrochozoa</taxon>
        <taxon>Platyhelminthes</taxon>
        <taxon>Cestoda</taxon>
        <taxon>Eucestoda</taxon>
        <taxon>Diphyllobothriidea</taxon>
        <taxon>Diphyllobothriidae</taxon>
        <taxon>Dibothriocephalus</taxon>
    </lineage>
</organism>